<dbReference type="STRING" id="623280.SAMN05660226_03485"/>
<dbReference type="AlphaFoldDB" id="A0A1T5ENZ6"/>
<proteinExistence type="predicted"/>
<protein>
    <recommendedName>
        <fullName evidence="3">Ferredoxin subunit of nitrite reductase or a ring-hydroxylating dioxygenase</fullName>
    </recommendedName>
</protein>
<dbReference type="Proteomes" id="UP000190541">
    <property type="component" value="Unassembled WGS sequence"/>
</dbReference>
<organism evidence="1 2">
    <name type="scientific">Parapedobacter luteus</name>
    <dbReference type="NCBI Taxonomy" id="623280"/>
    <lineage>
        <taxon>Bacteria</taxon>
        <taxon>Pseudomonadati</taxon>
        <taxon>Bacteroidota</taxon>
        <taxon>Sphingobacteriia</taxon>
        <taxon>Sphingobacteriales</taxon>
        <taxon>Sphingobacteriaceae</taxon>
        <taxon>Parapedobacter</taxon>
    </lineage>
</organism>
<accession>A0A1T5ENZ6</accession>
<dbReference type="EMBL" id="FUYS01000010">
    <property type="protein sequence ID" value="SKB85693.1"/>
    <property type="molecule type" value="Genomic_DNA"/>
</dbReference>
<evidence type="ECO:0000313" key="1">
    <source>
        <dbReference type="EMBL" id="SKB85693.1"/>
    </source>
</evidence>
<dbReference type="OrthoDB" id="1201186at2"/>
<dbReference type="RefSeq" id="WP_079718121.1">
    <property type="nucleotide sequence ID" value="NZ_FUYS01000010.1"/>
</dbReference>
<gene>
    <name evidence="1" type="ORF">SAMN05660226_03485</name>
</gene>
<reference evidence="1 2" key="1">
    <citation type="submission" date="2017-02" db="EMBL/GenBank/DDBJ databases">
        <authorList>
            <person name="Peterson S.W."/>
        </authorList>
    </citation>
    <scope>NUCLEOTIDE SEQUENCE [LARGE SCALE GENOMIC DNA]</scope>
    <source>
        <strain evidence="1 2">DSM 22899</strain>
    </source>
</reference>
<name>A0A1T5ENZ6_9SPHI</name>
<keyword evidence="2" id="KW-1185">Reference proteome</keyword>
<sequence length="137" mass="14457">MIKAAGYIALLTAVVLQVACKKGGCNVVQDVPVMEQVSMVQYSQLYTPGGYAVTQRGGVAGLIVVNTGQGYVAYDRCSTVDAGRRCAVEVEEGGLVARDPCSGARYLLINGSPAELAECPLKPYRAQRNGETIIISN</sequence>
<evidence type="ECO:0008006" key="3">
    <source>
        <dbReference type="Google" id="ProtNLM"/>
    </source>
</evidence>
<evidence type="ECO:0000313" key="2">
    <source>
        <dbReference type="Proteomes" id="UP000190541"/>
    </source>
</evidence>